<keyword evidence="2" id="KW-0812">Transmembrane</keyword>
<sequence length="205" mass="23181">MILLASLGFTNFSHSLPLNDKFLHFTCFCVATGLFYFVFDVEEDARRVWFWRHAGLIFAVIHKEFDFGDVAANILGSTIGLYTSYHIEKYYRSRREIARLYRPLDTDESSDAEYYSDDEGGPSGTQLLPLFNSQPTDSSAKSPSLFKSKIHKADRLGDVWDEREELFGIGDDSDSEETVTPTPLHRGHGSPQPGPYVPKITITQS</sequence>
<protein>
    <recommendedName>
        <fullName evidence="5">VanZ-like domain-containing protein</fullName>
    </recommendedName>
</protein>
<keyword evidence="4" id="KW-1185">Reference proteome</keyword>
<gene>
    <name evidence="3" type="ORF">PAXRUDRAFT_591560</name>
</gene>
<feature type="transmembrane region" description="Helical" evidence="2">
    <location>
        <begin position="22"/>
        <end position="39"/>
    </location>
</feature>
<dbReference type="PANTHER" id="PTHR28008">
    <property type="entry name" value="DOMAIN PROTEIN, PUTATIVE (AFU_ORTHOLOGUE AFUA_3G10980)-RELATED"/>
    <property type="match status" value="1"/>
</dbReference>
<dbReference type="InParanoid" id="A0A0D0DZ45"/>
<feature type="region of interest" description="Disordered" evidence="1">
    <location>
        <begin position="108"/>
        <end position="144"/>
    </location>
</feature>
<feature type="region of interest" description="Disordered" evidence="1">
    <location>
        <begin position="165"/>
        <end position="205"/>
    </location>
</feature>
<evidence type="ECO:0000256" key="2">
    <source>
        <dbReference type="SAM" id="Phobius"/>
    </source>
</evidence>
<organism evidence="3 4">
    <name type="scientific">Paxillus rubicundulus Ve08.2h10</name>
    <dbReference type="NCBI Taxonomy" id="930991"/>
    <lineage>
        <taxon>Eukaryota</taxon>
        <taxon>Fungi</taxon>
        <taxon>Dikarya</taxon>
        <taxon>Basidiomycota</taxon>
        <taxon>Agaricomycotina</taxon>
        <taxon>Agaricomycetes</taxon>
        <taxon>Agaricomycetidae</taxon>
        <taxon>Boletales</taxon>
        <taxon>Paxilineae</taxon>
        <taxon>Paxillaceae</taxon>
        <taxon>Paxillus</taxon>
    </lineage>
</organism>
<dbReference type="OrthoDB" id="63581at2759"/>
<dbReference type="AlphaFoldDB" id="A0A0D0DZ45"/>
<dbReference type="HOGENOM" id="CLU_062280_1_0_1"/>
<evidence type="ECO:0008006" key="5">
    <source>
        <dbReference type="Google" id="ProtNLM"/>
    </source>
</evidence>
<evidence type="ECO:0000313" key="3">
    <source>
        <dbReference type="EMBL" id="KIK92139.1"/>
    </source>
</evidence>
<proteinExistence type="predicted"/>
<dbReference type="EMBL" id="KN825310">
    <property type="protein sequence ID" value="KIK92139.1"/>
    <property type="molecule type" value="Genomic_DNA"/>
</dbReference>
<accession>A0A0D0DZ45</accession>
<evidence type="ECO:0000256" key="1">
    <source>
        <dbReference type="SAM" id="MobiDB-lite"/>
    </source>
</evidence>
<feature type="compositionally biased region" description="Acidic residues" evidence="1">
    <location>
        <begin position="108"/>
        <end position="120"/>
    </location>
</feature>
<feature type="compositionally biased region" description="Polar residues" evidence="1">
    <location>
        <begin position="131"/>
        <end position="142"/>
    </location>
</feature>
<reference evidence="4" key="2">
    <citation type="submission" date="2015-01" db="EMBL/GenBank/DDBJ databases">
        <title>Evolutionary Origins and Diversification of the Mycorrhizal Mutualists.</title>
        <authorList>
            <consortium name="DOE Joint Genome Institute"/>
            <consortium name="Mycorrhizal Genomics Consortium"/>
            <person name="Kohler A."/>
            <person name="Kuo A."/>
            <person name="Nagy L.G."/>
            <person name="Floudas D."/>
            <person name="Copeland A."/>
            <person name="Barry K.W."/>
            <person name="Cichocki N."/>
            <person name="Veneault-Fourrey C."/>
            <person name="LaButti K."/>
            <person name="Lindquist E.A."/>
            <person name="Lipzen A."/>
            <person name="Lundell T."/>
            <person name="Morin E."/>
            <person name="Murat C."/>
            <person name="Riley R."/>
            <person name="Ohm R."/>
            <person name="Sun H."/>
            <person name="Tunlid A."/>
            <person name="Henrissat B."/>
            <person name="Grigoriev I.V."/>
            <person name="Hibbett D.S."/>
            <person name="Martin F."/>
        </authorList>
    </citation>
    <scope>NUCLEOTIDE SEQUENCE [LARGE SCALE GENOMIC DNA]</scope>
    <source>
        <strain evidence="4">Ve08.2h10</strain>
    </source>
</reference>
<keyword evidence="2" id="KW-1133">Transmembrane helix</keyword>
<dbReference type="PANTHER" id="PTHR28008:SF1">
    <property type="entry name" value="DOMAIN PROTEIN, PUTATIVE (AFU_ORTHOLOGUE AFUA_3G10980)-RELATED"/>
    <property type="match status" value="1"/>
</dbReference>
<keyword evidence="2" id="KW-0472">Membrane</keyword>
<evidence type="ECO:0000313" key="4">
    <source>
        <dbReference type="Proteomes" id="UP000054538"/>
    </source>
</evidence>
<name>A0A0D0DZ45_9AGAM</name>
<reference evidence="3 4" key="1">
    <citation type="submission" date="2014-04" db="EMBL/GenBank/DDBJ databases">
        <authorList>
            <consortium name="DOE Joint Genome Institute"/>
            <person name="Kuo A."/>
            <person name="Kohler A."/>
            <person name="Jargeat P."/>
            <person name="Nagy L.G."/>
            <person name="Floudas D."/>
            <person name="Copeland A."/>
            <person name="Barry K.W."/>
            <person name="Cichocki N."/>
            <person name="Veneault-Fourrey C."/>
            <person name="LaButti K."/>
            <person name="Lindquist E.A."/>
            <person name="Lipzen A."/>
            <person name="Lundell T."/>
            <person name="Morin E."/>
            <person name="Murat C."/>
            <person name="Sun H."/>
            <person name="Tunlid A."/>
            <person name="Henrissat B."/>
            <person name="Grigoriev I.V."/>
            <person name="Hibbett D.S."/>
            <person name="Martin F."/>
            <person name="Nordberg H.P."/>
            <person name="Cantor M.N."/>
            <person name="Hua S.X."/>
        </authorList>
    </citation>
    <scope>NUCLEOTIDE SEQUENCE [LARGE SCALE GENOMIC DNA]</scope>
    <source>
        <strain evidence="3 4">Ve08.2h10</strain>
    </source>
</reference>
<dbReference type="Proteomes" id="UP000054538">
    <property type="component" value="Unassembled WGS sequence"/>
</dbReference>